<dbReference type="InterPro" id="IPR000719">
    <property type="entry name" value="Prot_kinase_dom"/>
</dbReference>
<reference evidence="6" key="2">
    <citation type="journal article" date="2007" name="Science">
        <title>Draft genome sequence of the sexually transmitted pathogen Trichomonas vaginalis.</title>
        <authorList>
            <person name="Carlton J.M."/>
            <person name="Hirt R.P."/>
            <person name="Silva J.C."/>
            <person name="Delcher A.L."/>
            <person name="Schatz M."/>
            <person name="Zhao Q."/>
            <person name="Wortman J.R."/>
            <person name="Bidwell S.L."/>
            <person name="Alsmark U.C.M."/>
            <person name="Besteiro S."/>
            <person name="Sicheritz-Ponten T."/>
            <person name="Noel C.J."/>
            <person name="Dacks J.B."/>
            <person name="Foster P.G."/>
            <person name="Simillion C."/>
            <person name="Van de Peer Y."/>
            <person name="Miranda-Saavedra D."/>
            <person name="Barton G.J."/>
            <person name="Westrop G.D."/>
            <person name="Mueller S."/>
            <person name="Dessi D."/>
            <person name="Fiori P.L."/>
            <person name="Ren Q."/>
            <person name="Paulsen I."/>
            <person name="Zhang H."/>
            <person name="Bastida-Corcuera F.D."/>
            <person name="Simoes-Barbosa A."/>
            <person name="Brown M.T."/>
            <person name="Hayes R.D."/>
            <person name="Mukherjee M."/>
            <person name="Okumura C.Y."/>
            <person name="Schneider R."/>
            <person name="Smith A.J."/>
            <person name="Vanacova S."/>
            <person name="Villalvazo M."/>
            <person name="Haas B.J."/>
            <person name="Pertea M."/>
            <person name="Feldblyum T.V."/>
            <person name="Utterback T.R."/>
            <person name="Shu C.L."/>
            <person name="Osoegawa K."/>
            <person name="de Jong P.J."/>
            <person name="Hrdy I."/>
            <person name="Horvathova L."/>
            <person name="Zubacova Z."/>
            <person name="Dolezal P."/>
            <person name="Malik S.B."/>
            <person name="Logsdon J.M. Jr."/>
            <person name="Henze K."/>
            <person name="Gupta A."/>
            <person name="Wang C.C."/>
            <person name="Dunne R.L."/>
            <person name="Upcroft J.A."/>
            <person name="Upcroft P."/>
            <person name="White O."/>
            <person name="Salzberg S.L."/>
            <person name="Tang P."/>
            <person name="Chiu C.-H."/>
            <person name="Lee Y.-S."/>
            <person name="Embley T.M."/>
            <person name="Coombs G.H."/>
            <person name="Mottram J.C."/>
            <person name="Tachezy J."/>
            <person name="Fraser-Liggett C.M."/>
            <person name="Johnson P.J."/>
        </authorList>
    </citation>
    <scope>NUCLEOTIDE SEQUENCE [LARGE SCALE GENOMIC DNA]</scope>
    <source>
        <strain evidence="6">G3</strain>
    </source>
</reference>
<dbReference type="RefSeq" id="XP_001308236.1">
    <property type="nucleotide sequence ID" value="XM_001308235.1"/>
</dbReference>
<keyword evidence="6" id="KW-0808">Transferase</keyword>
<dbReference type="EMBL" id="DS113812">
    <property type="protein sequence ID" value="EAX95306.1"/>
    <property type="molecule type" value="Genomic_DNA"/>
</dbReference>
<dbReference type="SUPFAM" id="SSF56112">
    <property type="entry name" value="Protein kinase-like (PK-like)"/>
    <property type="match status" value="1"/>
</dbReference>
<feature type="domain" description="Protein kinase" evidence="5">
    <location>
        <begin position="14"/>
        <end position="259"/>
    </location>
</feature>
<dbReference type="CDD" id="cd14014">
    <property type="entry name" value="STKc_PknB_like"/>
    <property type="match status" value="1"/>
</dbReference>
<dbReference type="eggNOG" id="KOG0611">
    <property type="taxonomic scope" value="Eukaryota"/>
</dbReference>
<dbReference type="Proteomes" id="UP000001542">
    <property type="component" value="Unassembled WGS sequence"/>
</dbReference>
<dbReference type="KEGG" id="tva:4753053"/>
<organism evidence="6 7">
    <name type="scientific">Trichomonas vaginalis (strain ATCC PRA-98 / G3)</name>
    <dbReference type="NCBI Taxonomy" id="412133"/>
    <lineage>
        <taxon>Eukaryota</taxon>
        <taxon>Metamonada</taxon>
        <taxon>Parabasalia</taxon>
        <taxon>Trichomonadida</taxon>
        <taxon>Trichomonadidae</taxon>
        <taxon>Trichomonas</taxon>
    </lineage>
</organism>
<dbReference type="STRING" id="5722.A2FIE4"/>
<name>A2FIE4_TRIV3</name>
<evidence type="ECO:0000256" key="2">
    <source>
        <dbReference type="ARBA" id="ARBA00022840"/>
    </source>
</evidence>
<dbReference type="PANTHER" id="PTHR24362:SF309">
    <property type="entry name" value="PROTEIN KINASE DOMAIN-CONTAINING PROTEIN"/>
    <property type="match status" value="1"/>
</dbReference>
<dbReference type="InParanoid" id="A2FIE4"/>
<comment type="similarity">
    <text evidence="4">Belongs to the protein kinase superfamily.</text>
</comment>
<dbReference type="InterPro" id="IPR017441">
    <property type="entry name" value="Protein_kinase_ATP_BS"/>
</dbReference>
<reference evidence="6" key="1">
    <citation type="submission" date="2006-10" db="EMBL/GenBank/DDBJ databases">
        <authorList>
            <person name="Amadeo P."/>
            <person name="Zhao Q."/>
            <person name="Wortman J."/>
            <person name="Fraser-Liggett C."/>
            <person name="Carlton J."/>
        </authorList>
    </citation>
    <scope>NUCLEOTIDE SEQUENCE</scope>
    <source>
        <strain evidence="6">G3</strain>
    </source>
</reference>
<dbReference type="InterPro" id="IPR011009">
    <property type="entry name" value="Kinase-like_dom_sf"/>
</dbReference>
<keyword evidence="6" id="KW-0418">Kinase</keyword>
<evidence type="ECO:0000313" key="6">
    <source>
        <dbReference type="EMBL" id="EAX95306.1"/>
    </source>
</evidence>
<evidence type="ECO:0000313" key="7">
    <source>
        <dbReference type="Proteomes" id="UP000001542"/>
    </source>
</evidence>
<dbReference type="GO" id="GO:0004674">
    <property type="term" value="F:protein serine/threonine kinase activity"/>
    <property type="evidence" value="ECO:0007669"/>
    <property type="project" value="UniProtKB-KW"/>
</dbReference>
<dbReference type="Pfam" id="PF00069">
    <property type="entry name" value="Pkinase"/>
    <property type="match status" value="1"/>
</dbReference>
<dbReference type="PROSITE" id="PS00107">
    <property type="entry name" value="PROTEIN_KINASE_ATP"/>
    <property type="match status" value="1"/>
</dbReference>
<evidence type="ECO:0000256" key="1">
    <source>
        <dbReference type="ARBA" id="ARBA00022741"/>
    </source>
</evidence>
<dbReference type="PANTHER" id="PTHR24362">
    <property type="entry name" value="SERINE/THREONINE-PROTEIN KINASE NEK"/>
    <property type="match status" value="1"/>
</dbReference>
<evidence type="ECO:0000259" key="5">
    <source>
        <dbReference type="PROSITE" id="PS50011"/>
    </source>
</evidence>
<dbReference type="PROSITE" id="PS00108">
    <property type="entry name" value="PROTEIN_KINASE_ST"/>
    <property type="match status" value="1"/>
</dbReference>
<dbReference type="Gene3D" id="1.10.510.10">
    <property type="entry name" value="Transferase(Phosphotransferase) domain 1"/>
    <property type="match status" value="1"/>
</dbReference>
<evidence type="ECO:0000256" key="4">
    <source>
        <dbReference type="RuleBase" id="RU000304"/>
    </source>
</evidence>
<dbReference type="AlphaFoldDB" id="A2FIE4"/>
<proteinExistence type="inferred from homology"/>
<keyword evidence="2 3" id="KW-0067">ATP-binding</keyword>
<dbReference type="VEuPathDB" id="TrichDB:TVAG_032080"/>
<feature type="binding site" evidence="3">
    <location>
        <position position="47"/>
    </location>
    <ligand>
        <name>ATP</name>
        <dbReference type="ChEBI" id="CHEBI:30616"/>
    </ligand>
</feature>
<dbReference type="PROSITE" id="PS50011">
    <property type="entry name" value="PROTEIN_KINASE_DOM"/>
    <property type="match status" value="1"/>
</dbReference>
<keyword evidence="4" id="KW-0723">Serine/threonine-protein kinase</keyword>
<evidence type="ECO:0000256" key="3">
    <source>
        <dbReference type="PROSITE-ProRule" id="PRU10141"/>
    </source>
</evidence>
<dbReference type="OrthoDB" id="10252354at2759"/>
<dbReference type="GO" id="GO:0005524">
    <property type="term" value="F:ATP binding"/>
    <property type="evidence" value="ECO:0007669"/>
    <property type="project" value="UniProtKB-UniRule"/>
</dbReference>
<protein>
    <submittedName>
        <fullName evidence="6">AGC family protein kinase</fullName>
    </submittedName>
</protein>
<dbReference type="SMR" id="A2FIE4"/>
<sequence length="299" mass="34217">MDPCDVEFFISNDLTNLGVIGIGSFGIIYKVYSEQYKTEFAVKRILKDRFREDEYESMITIKSSGIVTLYRYVYHGPYIYLMMELCKTSIDKLLQEKRDMSISELNEIALGMIQSVKCCHETGISHGDIKPSNFLVDSYGRIKICDFGLAKKNLADQKYTDYSGTRMFLSPEIVQLQPYDAFKADILALGVTLYYLYVHSYPWPTDSKSAFVQNLISGVYCQDNIGDSFFRKLIRKCLNINPKERPSAQDLFNQSRAYISIAKKKKIIKPFNSCGSSISLVLDRKILKPRRLSFGSAIL</sequence>
<dbReference type="VEuPathDB" id="TrichDB:TVAGG3_0859560"/>
<dbReference type="InterPro" id="IPR008271">
    <property type="entry name" value="Ser/Thr_kinase_AS"/>
</dbReference>
<gene>
    <name evidence="6" type="ORF">TVAG_032080</name>
</gene>
<accession>A2FIE4</accession>
<keyword evidence="7" id="KW-1185">Reference proteome</keyword>
<dbReference type="SMART" id="SM00220">
    <property type="entry name" value="S_TKc"/>
    <property type="match status" value="1"/>
</dbReference>
<keyword evidence="1 3" id="KW-0547">Nucleotide-binding</keyword>